<dbReference type="InterPro" id="IPR050107">
    <property type="entry name" value="ABC_carbohydrate_import_ATPase"/>
</dbReference>
<dbReference type="PANTHER" id="PTHR43790">
    <property type="entry name" value="CARBOHYDRATE TRANSPORT ATP-BINDING PROTEIN MG119-RELATED"/>
    <property type="match status" value="1"/>
</dbReference>
<evidence type="ECO:0000256" key="1">
    <source>
        <dbReference type="ARBA" id="ARBA00022741"/>
    </source>
</evidence>
<dbReference type="GO" id="GO:0005524">
    <property type="term" value="F:ATP binding"/>
    <property type="evidence" value="ECO:0007669"/>
    <property type="project" value="UniProtKB-KW"/>
</dbReference>
<keyword evidence="2" id="KW-0067">ATP-binding</keyword>
<comment type="caution">
    <text evidence="3">The sequence shown here is derived from an EMBL/GenBank/DDBJ whole genome shotgun (WGS) entry which is preliminary data.</text>
</comment>
<feature type="non-terminal residue" evidence="3">
    <location>
        <position position="1"/>
    </location>
</feature>
<organism evidence="3">
    <name type="scientific">marine sediment metagenome</name>
    <dbReference type="NCBI Taxonomy" id="412755"/>
    <lineage>
        <taxon>unclassified sequences</taxon>
        <taxon>metagenomes</taxon>
        <taxon>ecological metagenomes</taxon>
    </lineage>
</organism>
<name>X1L7N9_9ZZZZ</name>
<dbReference type="InterPro" id="IPR027417">
    <property type="entry name" value="P-loop_NTPase"/>
</dbReference>
<sequence>LVKTLSSQGVPVIIISHQLHDVFSVATRLVIMRRGKKVAERITKDTTTDEIVGLIVGSLPGDYGDVNDDVKETAQVGKETGLVDEVQEGK</sequence>
<evidence type="ECO:0008006" key="4">
    <source>
        <dbReference type="Google" id="ProtNLM"/>
    </source>
</evidence>
<protein>
    <recommendedName>
        <fullName evidence="4">Sugar ABC transporter ATP-binding protein</fullName>
    </recommendedName>
</protein>
<keyword evidence="1" id="KW-0547">Nucleotide-binding</keyword>
<reference evidence="3" key="1">
    <citation type="journal article" date="2014" name="Front. Microbiol.">
        <title>High frequency of phylogenetically diverse reductive dehalogenase-homologous genes in deep subseafloor sedimentary metagenomes.</title>
        <authorList>
            <person name="Kawai M."/>
            <person name="Futagami T."/>
            <person name="Toyoda A."/>
            <person name="Takaki Y."/>
            <person name="Nishi S."/>
            <person name="Hori S."/>
            <person name="Arai W."/>
            <person name="Tsubouchi T."/>
            <person name="Morono Y."/>
            <person name="Uchiyama I."/>
            <person name="Ito T."/>
            <person name="Fujiyama A."/>
            <person name="Inagaki F."/>
            <person name="Takami H."/>
        </authorList>
    </citation>
    <scope>NUCLEOTIDE SEQUENCE</scope>
    <source>
        <strain evidence="3">Expedition CK06-06</strain>
    </source>
</reference>
<evidence type="ECO:0000256" key="2">
    <source>
        <dbReference type="ARBA" id="ARBA00022840"/>
    </source>
</evidence>
<accession>X1L7N9</accession>
<dbReference type="Gene3D" id="3.40.50.300">
    <property type="entry name" value="P-loop containing nucleotide triphosphate hydrolases"/>
    <property type="match status" value="1"/>
</dbReference>
<dbReference type="PANTHER" id="PTHR43790:SF8">
    <property type="entry name" value="SUGAR ABC TRANSPORTER ATP-BINDING PROTEIN"/>
    <property type="match status" value="1"/>
</dbReference>
<dbReference type="SUPFAM" id="SSF52540">
    <property type="entry name" value="P-loop containing nucleoside triphosphate hydrolases"/>
    <property type="match status" value="1"/>
</dbReference>
<proteinExistence type="predicted"/>
<dbReference type="EMBL" id="BARV01000763">
    <property type="protein sequence ID" value="GAI01896.1"/>
    <property type="molecule type" value="Genomic_DNA"/>
</dbReference>
<gene>
    <name evidence="3" type="ORF">S06H3_02566</name>
</gene>
<dbReference type="AlphaFoldDB" id="X1L7N9"/>
<evidence type="ECO:0000313" key="3">
    <source>
        <dbReference type="EMBL" id="GAI01896.1"/>
    </source>
</evidence>